<feature type="transmembrane region" description="Helical" evidence="1">
    <location>
        <begin position="12"/>
        <end position="32"/>
    </location>
</feature>
<gene>
    <name evidence="2" type="ORF">J5A65_10720</name>
</gene>
<evidence type="ECO:0000313" key="2">
    <source>
        <dbReference type="EMBL" id="QUC07404.1"/>
    </source>
</evidence>
<evidence type="ECO:0000256" key="1">
    <source>
        <dbReference type="SAM" id="Phobius"/>
    </source>
</evidence>
<dbReference type="Proteomes" id="UP000678513">
    <property type="component" value="Chromosome"/>
</dbReference>
<keyword evidence="1" id="KW-0472">Membrane</keyword>
<organism evidence="2 3">
    <name type="scientific">Arachnia rubra</name>
    <dbReference type="NCBI Taxonomy" id="1547448"/>
    <lineage>
        <taxon>Bacteria</taxon>
        <taxon>Bacillati</taxon>
        <taxon>Actinomycetota</taxon>
        <taxon>Actinomycetes</taxon>
        <taxon>Propionibacteriales</taxon>
        <taxon>Propionibacteriaceae</taxon>
        <taxon>Arachnia</taxon>
    </lineage>
</organism>
<dbReference type="RefSeq" id="WP_212321836.1">
    <property type="nucleotide sequence ID" value="NZ_AP024463.1"/>
</dbReference>
<feature type="transmembrane region" description="Helical" evidence="1">
    <location>
        <begin position="52"/>
        <end position="78"/>
    </location>
</feature>
<evidence type="ECO:0000313" key="3">
    <source>
        <dbReference type="Proteomes" id="UP000678513"/>
    </source>
</evidence>
<reference evidence="2 3" key="1">
    <citation type="submission" date="2021-03" db="EMBL/GenBank/DDBJ databases">
        <title>Human Oral Microbial Genomes.</title>
        <authorList>
            <person name="Johnston C.D."/>
            <person name="Chen T."/>
            <person name="Dewhirst F.E."/>
        </authorList>
    </citation>
    <scope>NUCLEOTIDE SEQUENCE [LARGE SCALE GENOMIC DNA]</scope>
    <source>
        <strain evidence="2 3">DSMZ 100122</strain>
    </source>
</reference>
<sequence>MMVLLEAWTDTILRPILTDLSSGLGSMFGLSMATVLESPEAWGDNHDATAQVAGYVSTISTALMETAAAVVLVILFLIEMHRVMLMTDGDGDTKLRMSVFTWVKFGVVWAVFHQTPAILAAIYQFGTSVASETNKLFTSEVWPDRDFDEFLGAVKDLDWLGQTVLVVLMLLAWLINKGAVLGGFALVVMRFIKLYIYGAFAPVPMAMMVSDHTRSFGIGFIKNYAATVLQSFVLVILFGIYTILTTRWAGAAMTGLPEGGVAAAFSLGGKFIFMGILLGMLVMGSGKIASELLGG</sequence>
<keyword evidence="1" id="KW-1133">Transmembrane helix</keyword>
<dbReference type="EMBL" id="CP072384">
    <property type="protein sequence ID" value="QUC07404.1"/>
    <property type="molecule type" value="Genomic_DNA"/>
</dbReference>
<feature type="transmembrane region" description="Helical" evidence="1">
    <location>
        <begin position="264"/>
        <end position="283"/>
    </location>
</feature>
<keyword evidence="3" id="KW-1185">Reference proteome</keyword>
<accession>A0ABX7Y2L6</accession>
<feature type="transmembrane region" description="Helical" evidence="1">
    <location>
        <begin position="224"/>
        <end position="244"/>
    </location>
</feature>
<name>A0ABX7Y2L6_9ACTN</name>
<protein>
    <submittedName>
        <fullName evidence="2">Uncharacterized protein</fullName>
    </submittedName>
</protein>
<keyword evidence="1" id="KW-0812">Transmembrane</keyword>
<proteinExistence type="predicted"/>